<dbReference type="InterPro" id="IPR001245">
    <property type="entry name" value="Ser-Thr/Tyr_kinase_cat_dom"/>
</dbReference>
<dbReference type="Proteomes" id="UP000789706">
    <property type="component" value="Unassembled WGS sequence"/>
</dbReference>
<organism evidence="9 10">
    <name type="scientific">Diversispora eburnea</name>
    <dbReference type="NCBI Taxonomy" id="1213867"/>
    <lineage>
        <taxon>Eukaryota</taxon>
        <taxon>Fungi</taxon>
        <taxon>Fungi incertae sedis</taxon>
        <taxon>Mucoromycota</taxon>
        <taxon>Glomeromycotina</taxon>
        <taxon>Glomeromycetes</taxon>
        <taxon>Diversisporales</taxon>
        <taxon>Diversisporaceae</taxon>
        <taxon>Diversispora</taxon>
    </lineage>
</organism>
<evidence type="ECO:0000313" key="9">
    <source>
        <dbReference type="EMBL" id="CAG8530502.1"/>
    </source>
</evidence>
<keyword evidence="10" id="KW-1185">Reference proteome</keyword>
<dbReference type="AlphaFoldDB" id="A0A9N9AJM8"/>
<evidence type="ECO:0000256" key="6">
    <source>
        <dbReference type="RuleBase" id="RU365002"/>
    </source>
</evidence>
<dbReference type="GO" id="GO:0005524">
    <property type="term" value="F:ATP binding"/>
    <property type="evidence" value="ECO:0007669"/>
    <property type="project" value="InterPro"/>
</dbReference>
<comment type="caution">
    <text evidence="9">The sequence shown here is derived from an EMBL/GenBank/DDBJ whole genome shotgun (WGS) entry which is preliminary data.</text>
</comment>
<dbReference type="PROSITE" id="PS50011">
    <property type="entry name" value="PROTEIN_KINASE_DOM"/>
    <property type="match status" value="1"/>
</dbReference>
<comment type="function">
    <text evidence="6">Catalyzes the hydrolysis of queuosine 5'-phosphate, releasing the nucleobase queuine (q). Is required for salvage of queuine from exogenous queuosine (Q) that is imported and then converted to queuosine 5'-phosphate intracellularly.</text>
</comment>
<evidence type="ECO:0000256" key="3">
    <source>
        <dbReference type="ARBA" id="ARBA00035306"/>
    </source>
</evidence>
<evidence type="ECO:0000256" key="7">
    <source>
        <dbReference type="SAM" id="MobiDB-lite"/>
    </source>
</evidence>
<dbReference type="Pfam" id="PF10343">
    <property type="entry name" value="Q_salvage"/>
    <property type="match status" value="1"/>
</dbReference>
<feature type="compositionally biased region" description="Low complexity" evidence="7">
    <location>
        <begin position="766"/>
        <end position="777"/>
    </location>
</feature>
<dbReference type="PANTHER" id="PTHR21314">
    <property type="entry name" value="QUEUOSINE 5'-PHOSPHATE N-GLYCOSYLASE_HYDROLASE-RELATED"/>
    <property type="match status" value="1"/>
</dbReference>
<dbReference type="EMBL" id="CAJVPK010000599">
    <property type="protein sequence ID" value="CAG8530502.1"/>
    <property type="molecule type" value="Genomic_DNA"/>
</dbReference>
<dbReference type="InterPro" id="IPR011009">
    <property type="entry name" value="Kinase-like_dom_sf"/>
</dbReference>
<evidence type="ECO:0000256" key="4">
    <source>
        <dbReference type="ARBA" id="ARBA00035393"/>
    </source>
</evidence>
<dbReference type="Pfam" id="PF07714">
    <property type="entry name" value="PK_Tyr_Ser-Thr"/>
    <property type="match status" value="1"/>
</dbReference>
<dbReference type="SUPFAM" id="SSF56112">
    <property type="entry name" value="Protein kinase-like (PK-like)"/>
    <property type="match status" value="1"/>
</dbReference>
<feature type="region of interest" description="Disordered" evidence="7">
    <location>
        <begin position="766"/>
        <end position="790"/>
    </location>
</feature>
<dbReference type="Gene3D" id="1.10.510.10">
    <property type="entry name" value="Transferase(Phosphotransferase) domain 1"/>
    <property type="match status" value="1"/>
</dbReference>
<dbReference type="InterPro" id="IPR000719">
    <property type="entry name" value="Prot_kinase_dom"/>
</dbReference>
<feature type="domain" description="Protein kinase" evidence="8">
    <location>
        <begin position="392"/>
        <end position="758"/>
    </location>
</feature>
<evidence type="ECO:0000256" key="1">
    <source>
        <dbReference type="ARBA" id="ARBA00022801"/>
    </source>
</evidence>
<accession>A0A9N9AJM8</accession>
<dbReference type="InterPro" id="IPR019438">
    <property type="entry name" value="Q_salvage"/>
</dbReference>
<evidence type="ECO:0000256" key="2">
    <source>
        <dbReference type="ARBA" id="ARBA00035119"/>
    </source>
</evidence>
<evidence type="ECO:0000313" key="10">
    <source>
        <dbReference type="Proteomes" id="UP000789706"/>
    </source>
</evidence>
<proteinExistence type="inferred from homology"/>
<sequence>MELPIEKELQNSLNPVLKSGYYISKNSRDVTISSEGIKNASNSLYEMMKNKKYSTLTWKQHDLHPKIANEKTIDWIFMIDLLNFSFWSEKDGSERFAIIYKEKNCVGYWSLCAVINRAIEEGTPITTPSYYSSESNISDQDIRHVFRSSTQEEIPLLNERIKCIREAGKVLMEKFEGSFVNCIKKSNKSCMKLLNLIIENFDSFKDEAIFNGEKVVLYKRAQILIADIWACFDGEGLGEFHDINEITMFADYRVPQALYSLGILSYSDNFLKMLESATLLPNGSRLEVEIRGSSIWAVELLKRAIQKKIEQDKEHEAIPILNGIILDFFIWDYATESSEILNLPFHRTQIFLPSTMDFEFVDKIDISENLNYGYGSNDFNDYDISNESESEVELAELLGDSDFIDSGDEMSKWCSPCKAKTYKDLQESYLLIQNSLKERLIELQNKAHCPFCTLDYIDYLYNLKNVVKFDNNNWKAELLLTKIGFNQIPGIDPKYVILKELKDCLYEFSIINCVFKSVNVLPYYGVTHDPLTNTDMIVMPYVPNGNLREYLKKSENCKYFNWWNRLALLYNLATTLADLHDESVVHKNLHPNNILIGKDIEFPILSDIGLSLNSDKYNDYSVNEKISEQTYPFYHGQYIHGVLPYIDPTVFSSIFKFTKKSDVYSFAFIMYEISTFDLPFSDESHDKDLIDKITKGLRPKIPKDVPIYYAELMRIPDIGEIEIILTSLNTGLFNKNYQFEPIERSKEWWKGTLSYSILKNSKNMELNESKNNNNEANNENEERNNGNYDESTDIGDAEWVVDSKAFYVSRRFNVTEIIKNMERLDLEDDEALIKEIKEISLKENIGNEFEEMEWIEKLQ</sequence>
<dbReference type="GO" id="GO:0016787">
    <property type="term" value="F:hydrolase activity"/>
    <property type="evidence" value="ECO:0007669"/>
    <property type="project" value="UniProtKB-KW"/>
</dbReference>
<comment type="similarity">
    <text evidence="2 6">Belongs to the QNG1 protein family.</text>
</comment>
<keyword evidence="1 6" id="KW-0378">Hydrolase</keyword>
<name>A0A9N9AJM8_9GLOM</name>
<reference evidence="9" key="1">
    <citation type="submission" date="2021-06" db="EMBL/GenBank/DDBJ databases">
        <authorList>
            <person name="Kallberg Y."/>
            <person name="Tangrot J."/>
            <person name="Rosling A."/>
        </authorList>
    </citation>
    <scope>NUCLEOTIDE SEQUENCE</scope>
    <source>
        <strain evidence="9">AZ414A</strain>
    </source>
</reference>
<protein>
    <recommendedName>
        <fullName evidence="3 6">Queuosine 5'-phosphate N-glycosylase/hydrolase</fullName>
        <ecNumber evidence="6">3.2.2.-</ecNumber>
    </recommendedName>
    <alternativeName>
        <fullName evidence="4 6">Queuosine-nucleotide N-glycosylase/hydrolase</fullName>
    </alternativeName>
</protein>
<evidence type="ECO:0000256" key="5">
    <source>
        <dbReference type="ARBA" id="ARBA00048204"/>
    </source>
</evidence>
<comment type="catalytic activity">
    <reaction evidence="5 6">
        <text>queuosine 5'-phosphate + H2O = queuine + D-ribose 5-phosphate</text>
        <dbReference type="Rhea" id="RHEA:75387"/>
        <dbReference type="ChEBI" id="CHEBI:15377"/>
        <dbReference type="ChEBI" id="CHEBI:17433"/>
        <dbReference type="ChEBI" id="CHEBI:78346"/>
        <dbReference type="ChEBI" id="CHEBI:194371"/>
    </reaction>
    <physiologicalReaction direction="left-to-right" evidence="5 6">
        <dbReference type="Rhea" id="RHEA:75388"/>
    </physiologicalReaction>
</comment>
<dbReference type="OrthoDB" id="416777at2759"/>
<dbReference type="PANTHER" id="PTHR21314:SF0">
    <property type="entry name" value="QUEUOSINE 5'-PHOSPHATE N-GLYCOSYLASE_HYDROLASE"/>
    <property type="match status" value="1"/>
</dbReference>
<dbReference type="GO" id="GO:0004672">
    <property type="term" value="F:protein kinase activity"/>
    <property type="evidence" value="ECO:0007669"/>
    <property type="project" value="InterPro"/>
</dbReference>
<dbReference type="EC" id="3.2.2.-" evidence="6"/>
<gene>
    <name evidence="9" type="ORF">DEBURN_LOCUS6115</name>
</gene>
<evidence type="ECO:0000259" key="8">
    <source>
        <dbReference type="PROSITE" id="PS50011"/>
    </source>
</evidence>
<dbReference type="GO" id="GO:0006400">
    <property type="term" value="P:tRNA modification"/>
    <property type="evidence" value="ECO:0007669"/>
    <property type="project" value="TreeGrafter"/>
</dbReference>